<dbReference type="Pfam" id="PF11632">
    <property type="entry name" value="LcnG-beta"/>
    <property type="match status" value="1"/>
</dbReference>
<dbReference type="NCBIfam" id="TIGR01847">
    <property type="entry name" value="bacteriocin_sig"/>
    <property type="match status" value="1"/>
</dbReference>
<reference evidence="1" key="1">
    <citation type="journal article" date="2009" name="Int. J. Food Microbiol.">
        <title>Enterocin C, a class IIb bacteriocin produced by E. faecalis C901, a strain isolated from human colostrum.</title>
        <authorList>
            <person name="Maldonado-Barragan A."/>
            <person name="Caballero-Guerrero B."/>
            <person name="Jimenez E."/>
            <person name="Jimenez-Diaz R."/>
            <person name="Ruiz-Barba J.L."/>
            <person name="Rodriguez J.M."/>
        </authorList>
    </citation>
    <scope>NUCLEOTIDE SEQUENCE</scope>
    <source>
        <strain evidence="1">C9901</strain>
        <plasmid evidence="1">pENTC</plasmid>
    </source>
</reference>
<dbReference type="RefSeq" id="WP_032492334.1">
    <property type="nucleotide sequence ID" value="NZ_JBDKCP010000036.1"/>
</dbReference>
<dbReference type="AlphaFoldDB" id="C6F5S4"/>
<gene>
    <name evidence="1" type="primary">entC2</name>
</gene>
<proteinExistence type="predicted"/>
<sequence>MKNIKNASNIKVIEDNELKAITGGGPGKWLPWLQPAYDFVAGLAKGIGKEGNKNKWKNV</sequence>
<evidence type="ECO:0000313" key="1">
    <source>
        <dbReference type="EMBL" id="ACJ54160.1"/>
    </source>
</evidence>
<organism evidence="1">
    <name type="scientific">Enterococcus faecalis</name>
    <name type="common">Streptococcus faecalis</name>
    <dbReference type="NCBI Taxonomy" id="1351"/>
    <lineage>
        <taxon>Bacteria</taxon>
        <taxon>Bacillati</taxon>
        <taxon>Bacillota</taxon>
        <taxon>Bacilli</taxon>
        <taxon>Lactobacillales</taxon>
        <taxon>Enterococcaceae</taxon>
        <taxon>Enterococcus</taxon>
    </lineage>
</organism>
<accession>C6F5S4</accession>
<dbReference type="NCBIfam" id="NF038034">
    <property type="entry name" value="lactGbeta_entB"/>
    <property type="match status" value="1"/>
</dbReference>
<dbReference type="InterPro" id="IPR010133">
    <property type="entry name" value="Bacteriocin_signal_seq"/>
</dbReference>
<geneLocation type="plasmid" evidence="1">
    <name>pENTC</name>
</geneLocation>
<dbReference type="EMBL" id="EU862242">
    <property type="protein sequence ID" value="ACJ54160.1"/>
    <property type="molecule type" value="Genomic_DNA"/>
</dbReference>
<protein>
    <submittedName>
        <fullName evidence="1">Enterocin EntC2 peptide</fullName>
    </submittedName>
</protein>
<dbReference type="InterPro" id="IPR021089">
    <property type="entry name" value="Bacteriocin_lactococcin-G"/>
</dbReference>
<name>C6F5S4_ENTFL</name>
<keyword evidence="1" id="KW-0614">Plasmid</keyword>